<sequence>MTELEEAMAELELLVAYICRQGLQLDGKLLKDVLRIKTEFNEQKALSEEEEAAFWQYFNELVKQVAPASVVSIRDSNPSHSWQARFPKQFKKVHRIPLYYGLLVCAIIILTVSLQTYYMVGIGVIHKTHALFAERNEFREKLQVLSLNPSHKASSEWLAIKRKEQELDQEFDANRTLLLRWNKYWQLGLSTEVAISEFDKFTYHQNKAKLTAQLDFTIEQRQTKDSAKQITKLKDKISELDKAFVLHQARQAFFDSRLSAEYVVNLLANYILPLLYGLLGALTLVLRNLHLDFKRGTFSKKLCLDYNLRILLGGVAGVSSSMLMGDGTGVPQGSYSPMLFAFVLGYNVEIMFALMDNIANRLGDKKA</sequence>
<dbReference type="KEGG" id="pphe:PP2015_1134"/>
<feature type="transmembrane region" description="Helical" evidence="1">
    <location>
        <begin position="306"/>
        <end position="323"/>
    </location>
</feature>
<evidence type="ECO:0000313" key="2">
    <source>
        <dbReference type="EMBL" id="ALO41650.1"/>
    </source>
</evidence>
<keyword evidence="3" id="KW-1185">Reference proteome</keyword>
<keyword evidence="1" id="KW-0812">Transmembrane</keyword>
<dbReference type="Proteomes" id="UP000061457">
    <property type="component" value="Chromosome I"/>
</dbReference>
<keyword evidence="1" id="KW-1133">Transmembrane helix</keyword>
<dbReference type="RefSeq" id="WP_058029375.1">
    <property type="nucleotide sequence ID" value="NZ_CP013187.1"/>
</dbReference>
<feature type="transmembrane region" description="Helical" evidence="1">
    <location>
        <begin position="98"/>
        <end position="118"/>
    </location>
</feature>
<dbReference type="STRING" id="161398.PP2015_1134"/>
<dbReference type="PATRIC" id="fig|161398.10.peg.1154"/>
<feature type="transmembrane region" description="Helical" evidence="1">
    <location>
        <begin position="267"/>
        <end position="286"/>
    </location>
</feature>
<feature type="transmembrane region" description="Helical" evidence="1">
    <location>
        <begin position="335"/>
        <end position="355"/>
    </location>
</feature>
<dbReference type="EMBL" id="CP013187">
    <property type="protein sequence ID" value="ALO41650.1"/>
    <property type="molecule type" value="Genomic_DNA"/>
</dbReference>
<evidence type="ECO:0000256" key="1">
    <source>
        <dbReference type="SAM" id="Phobius"/>
    </source>
</evidence>
<accession>A0A0S2K0Y7</accession>
<dbReference type="AlphaFoldDB" id="A0A0S2K0Y7"/>
<dbReference type="OrthoDB" id="9808609at2"/>
<gene>
    <name evidence="2" type="ORF">PP2015_1134</name>
</gene>
<reference evidence="3" key="1">
    <citation type="submission" date="2015-11" db="EMBL/GenBank/DDBJ databases">
        <authorList>
            <person name="Kim K.M."/>
        </authorList>
    </citation>
    <scope>NUCLEOTIDE SEQUENCE [LARGE SCALE GENOMIC DNA]</scope>
    <source>
        <strain evidence="3">KCTC 12086</strain>
    </source>
</reference>
<keyword evidence="1" id="KW-0472">Membrane</keyword>
<evidence type="ECO:0000313" key="3">
    <source>
        <dbReference type="Proteomes" id="UP000061457"/>
    </source>
</evidence>
<organism evidence="2 3">
    <name type="scientific">Pseudoalteromonas phenolica</name>
    <dbReference type="NCBI Taxonomy" id="161398"/>
    <lineage>
        <taxon>Bacteria</taxon>
        <taxon>Pseudomonadati</taxon>
        <taxon>Pseudomonadota</taxon>
        <taxon>Gammaproteobacteria</taxon>
        <taxon>Alteromonadales</taxon>
        <taxon>Pseudoalteromonadaceae</taxon>
        <taxon>Pseudoalteromonas</taxon>
    </lineage>
</organism>
<protein>
    <submittedName>
        <fullName evidence="2">Uncharacterized protein</fullName>
    </submittedName>
</protein>
<name>A0A0S2K0Y7_9GAMM</name>
<proteinExistence type="predicted"/>